<dbReference type="AlphaFoldDB" id="A0ABD5UBA1"/>
<evidence type="ECO:0000259" key="2">
    <source>
        <dbReference type="Pfam" id="PF02286"/>
    </source>
</evidence>
<feature type="compositionally biased region" description="Basic and acidic residues" evidence="1">
    <location>
        <begin position="1"/>
        <end position="10"/>
    </location>
</feature>
<dbReference type="Pfam" id="PF02286">
    <property type="entry name" value="Dehydratase_LU"/>
    <property type="match status" value="1"/>
</dbReference>
<dbReference type="InterPro" id="IPR003206">
    <property type="entry name" value="Diol/glycerol_deHydtase_lsu"/>
</dbReference>
<organism evidence="3 4">
    <name type="scientific">Halomarina ordinaria</name>
    <dbReference type="NCBI Taxonomy" id="3033939"/>
    <lineage>
        <taxon>Archaea</taxon>
        <taxon>Methanobacteriati</taxon>
        <taxon>Methanobacteriota</taxon>
        <taxon>Stenosarchaea group</taxon>
        <taxon>Halobacteria</taxon>
        <taxon>Halobacteriales</taxon>
        <taxon>Natronomonadaceae</taxon>
        <taxon>Halomarina</taxon>
    </lineage>
</organism>
<dbReference type="NCBIfam" id="NF011979">
    <property type="entry name" value="PRK15444.1"/>
    <property type="match status" value="1"/>
</dbReference>
<name>A0ABD5UBA1_9EURY</name>
<evidence type="ECO:0000313" key="3">
    <source>
        <dbReference type="EMBL" id="MFC6837730.1"/>
    </source>
</evidence>
<proteinExistence type="predicted"/>
<reference evidence="3 4" key="1">
    <citation type="journal article" date="2019" name="Int. J. Syst. Evol. Microbiol.">
        <title>The Global Catalogue of Microorganisms (GCM) 10K type strain sequencing project: providing services to taxonomists for standard genome sequencing and annotation.</title>
        <authorList>
            <consortium name="The Broad Institute Genomics Platform"/>
            <consortium name="The Broad Institute Genome Sequencing Center for Infectious Disease"/>
            <person name="Wu L."/>
            <person name="Ma J."/>
        </authorList>
    </citation>
    <scope>NUCLEOTIDE SEQUENCE [LARGE SCALE GENOMIC DNA]</scope>
    <source>
        <strain evidence="3 4">PSRA2</strain>
    </source>
</reference>
<dbReference type="Proteomes" id="UP001596406">
    <property type="component" value="Unassembled WGS sequence"/>
</dbReference>
<dbReference type="EMBL" id="JBHSXM010000001">
    <property type="protein sequence ID" value="MFC6837730.1"/>
    <property type="molecule type" value="Genomic_DNA"/>
</dbReference>
<gene>
    <name evidence="3" type="ORF">ACFQHK_14640</name>
</gene>
<keyword evidence="4" id="KW-1185">Reference proteome</keyword>
<dbReference type="Gene3D" id="3.20.20.350">
    <property type="entry name" value="Diol/glycerol dehydratase, large subunit"/>
    <property type="match status" value="1"/>
</dbReference>
<feature type="domain" description="Diol/glycerol dehydratase large subunit" evidence="2">
    <location>
        <begin position="21"/>
        <end position="572"/>
    </location>
</feature>
<dbReference type="InterPro" id="IPR036999">
    <property type="entry name" value="Diol/glycerol_deHase_lsu_sf"/>
</dbReference>
<comment type="caution">
    <text evidence="3">The sequence shown here is derived from an EMBL/GenBank/DDBJ whole genome shotgun (WGS) entry which is preliminary data.</text>
</comment>
<feature type="region of interest" description="Disordered" evidence="1">
    <location>
        <begin position="1"/>
        <end position="21"/>
    </location>
</feature>
<evidence type="ECO:0000256" key="1">
    <source>
        <dbReference type="SAM" id="MobiDB-lite"/>
    </source>
</evidence>
<protein>
    <submittedName>
        <fullName evidence="3">Propanediol/glycerol family dehydratase large subunit</fullName>
    </submittedName>
</protein>
<dbReference type="RefSeq" id="WP_304449393.1">
    <property type="nucleotide sequence ID" value="NZ_JARRAH010000001.1"/>
</dbReference>
<sequence>MVDDNAHRTDGAGAVGGGTPKRSKRFEALEDRLVNLDGFVNEWPEVGFVAMESPNDPEPSVRVEEGTVVEMDGKERSEFDFIDRFIADYALDVETVEEAMAVDSLEFARDLVDINVPRADIVERATAMTPAKLTEVVNHLNIVEMIMAMQKMRARKTPGNQCHVTSVKDHPVQIAADAAEAALRGFDEAETTVGVARYAPFNALSLLVGTQTGRGGVLTQCAVEEATELQLGMRGMTGYAETVSVYGTEDVFKDGDDTPWSKAFLASGYASRGLKMRFTSGAGSELNMGQAEGKSMLYNEIKCILVTKGCGVQGLQNGGISCIAIPMSVPSGGREVAAENLVTMMVDLESASGNDQTFTHSEIRQTARTMPQFLAGTDFIFSGYSSVPNYDNMFAGSNFDSYDFDDYNVLQRDLKVDGGVRPVDEEEVIERRRRAASALQVVFEELGFPPITDEEVEAATYADGSKDMPDRNQAEDIKAAQEMMEREVTGADVVEILAGNGFEGIAENILSILKGRVAGDYLHTSAVFDEEFNVVSAVNDQNDYEGPGTGYRLGGERWEQIKAIRQAIDPEDV</sequence>
<dbReference type="SUPFAM" id="SSF51703">
    <property type="entry name" value="Cobalamin (vitamin B12)-dependent enzymes"/>
    <property type="match status" value="1"/>
</dbReference>
<accession>A0ABD5UBA1</accession>
<dbReference type="InterPro" id="IPR016176">
    <property type="entry name" value="Cbl-dep_enz_cat"/>
</dbReference>
<evidence type="ECO:0000313" key="4">
    <source>
        <dbReference type="Proteomes" id="UP001596406"/>
    </source>
</evidence>